<feature type="non-terminal residue" evidence="2">
    <location>
        <position position="1"/>
    </location>
</feature>
<feature type="region of interest" description="Disordered" evidence="1">
    <location>
        <begin position="50"/>
        <end position="76"/>
    </location>
</feature>
<dbReference type="AlphaFoldDB" id="A0AA36CDL9"/>
<accession>A0AA36CDL9</accession>
<protein>
    <submittedName>
        <fullName evidence="2">Uncharacterized protein</fullName>
    </submittedName>
</protein>
<evidence type="ECO:0000313" key="3">
    <source>
        <dbReference type="EMBL" id="CAJ0586273.1"/>
    </source>
</evidence>
<dbReference type="EMBL" id="CATQJA010001388">
    <property type="protein sequence ID" value="CAJ0567058.1"/>
    <property type="molecule type" value="Genomic_DNA"/>
</dbReference>
<evidence type="ECO:0000313" key="4">
    <source>
        <dbReference type="Proteomes" id="UP001177023"/>
    </source>
</evidence>
<proteinExistence type="predicted"/>
<organism evidence="2 4">
    <name type="scientific">Mesorhabditis spiculigera</name>
    <dbReference type="NCBI Taxonomy" id="96644"/>
    <lineage>
        <taxon>Eukaryota</taxon>
        <taxon>Metazoa</taxon>
        <taxon>Ecdysozoa</taxon>
        <taxon>Nematoda</taxon>
        <taxon>Chromadorea</taxon>
        <taxon>Rhabditida</taxon>
        <taxon>Rhabditina</taxon>
        <taxon>Rhabditomorpha</taxon>
        <taxon>Rhabditoidea</taxon>
        <taxon>Rhabditidae</taxon>
        <taxon>Mesorhabditinae</taxon>
        <taxon>Mesorhabditis</taxon>
    </lineage>
</organism>
<dbReference type="EMBL" id="CATQJA010002708">
    <property type="protein sequence ID" value="CAJ0586273.1"/>
    <property type="molecule type" value="Genomic_DNA"/>
</dbReference>
<feature type="compositionally biased region" description="Polar residues" evidence="1">
    <location>
        <begin position="1"/>
        <end position="17"/>
    </location>
</feature>
<name>A0AA36CDL9_9BILA</name>
<gene>
    <name evidence="3" type="ORF">MSPICULIGERA_LOCUS24280</name>
    <name evidence="2" type="ORF">MSPICULIGERA_LOCUS5625</name>
</gene>
<keyword evidence="4" id="KW-1185">Reference proteome</keyword>
<reference evidence="2" key="1">
    <citation type="submission" date="2023-06" db="EMBL/GenBank/DDBJ databases">
        <authorList>
            <person name="Delattre M."/>
        </authorList>
    </citation>
    <scope>NUCLEOTIDE SEQUENCE</scope>
    <source>
        <strain evidence="2">AF72</strain>
    </source>
</reference>
<evidence type="ECO:0000256" key="1">
    <source>
        <dbReference type="SAM" id="MobiDB-lite"/>
    </source>
</evidence>
<comment type="caution">
    <text evidence="2">The sequence shown here is derived from an EMBL/GenBank/DDBJ whole genome shotgun (WGS) entry which is preliminary data.</text>
</comment>
<evidence type="ECO:0000313" key="2">
    <source>
        <dbReference type="EMBL" id="CAJ0567058.1"/>
    </source>
</evidence>
<feature type="region of interest" description="Disordered" evidence="1">
    <location>
        <begin position="1"/>
        <end position="21"/>
    </location>
</feature>
<sequence>MVALISGTNNDSTYSSNHESKELIGREYEEEKEMVKSVSSVYLQLNSSRRASDKKLSVVPEADEQSTVQSRAPEMRPSILQRNAAAAVAAERTIAEIA</sequence>
<dbReference type="Proteomes" id="UP001177023">
    <property type="component" value="Unassembled WGS sequence"/>
</dbReference>